<reference evidence="3" key="2">
    <citation type="submission" date="2022-10" db="EMBL/GenBank/DDBJ databases">
        <title>The complete genomes of actinobacterial strains from the NBC collection.</title>
        <authorList>
            <person name="Joergensen T.S."/>
            <person name="Alvarez Arevalo M."/>
            <person name="Sterndorff E.B."/>
            <person name="Faurdal D."/>
            <person name="Vuksanovic O."/>
            <person name="Mourched A.-S."/>
            <person name="Charusanti P."/>
            <person name="Shaw S."/>
            <person name="Blin K."/>
            <person name="Weber T."/>
        </authorList>
    </citation>
    <scope>NUCLEOTIDE SEQUENCE</scope>
    <source>
        <strain evidence="3">NBC_01256</strain>
    </source>
</reference>
<evidence type="ECO:0000313" key="2">
    <source>
        <dbReference type="EMBL" id="GFE05458.1"/>
    </source>
</evidence>
<evidence type="ECO:0000313" key="3">
    <source>
        <dbReference type="EMBL" id="WUS23726.1"/>
    </source>
</evidence>
<evidence type="ECO:0000313" key="5">
    <source>
        <dbReference type="Proteomes" id="UP001432292"/>
    </source>
</evidence>
<dbReference type="GeneID" id="96637398"/>
<protein>
    <submittedName>
        <fullName evidence="2">Uncharacterized protein</fullName>
    </submittedName>
</protein>
<evidence type="ECO:0000313" key="4">
    <source>
        <dbReference type="Proteomes" id="UP000435837"/>
    </source>
</evidence>
<feature type="signal peptide" evidence="1">
    <location>
        <begin position="1"/>
        <end position="27"/>
    </location>
</feature>
<accession>A0A640S2Z1</accession>
<sequence length="139" mass="14642">MRVSRVTGAVLSGVLATVTFGAIPAHAEGSKTSYISYWATGAESGRWTDNNNDGASTTVRLSNCTTASSPNTRTSAAVSVWKDVFGPDTNKGSKSDVCSATKSWGDLASGDYYFSLDKINGTSGPGTFHLYAKPVKMTW</sequence>
<reference evidence="2 4" key="1">
    <citation type="submission" date="2019-12" db="EMBL/GenBank/DDBJ databases">
        <title>Whole genome shotgun sequence of Streptomyces caniferus NBRC 15389.</title>
        <authorList>
            <person name="Ichikawa N."/>
            <person name="Kimura A."/>
            <person name="Kitahashi Y."/>
            <person name="Komaki H."/>
            <person name="Tamura T."/>
        </authorList>
    </citation>
    <scope>NUCLEOTIDE SEQUENCE [LARGE SCALE GENOMIC DNA]</scope>
    <source>
        <strain evidence="2 4">NBRC 15389</strain>
    </source>
</reference>
<dbReference type="EMBL" id="CP108473">
    <property type="protein sequence ID" value="WUS23726.1"/>
    <property type="molecule type" value="Genomic_DNA"/>
</dbReference>
<gene>
    <name evidence="3" type="ORF">OG727_16410</name>
    <name evidence="2" type="ORF">Scani_17260</name>
</gene>
<dbReference type="Proteomes" id="UP000435837">
    <property type="component" value="Unassembled WGS sequence"/>
</dbReference>
<name>A0A640S2Z1_9ACTN</name>
<dbReference type="EMBL" id="BLIN01000002">
    <property type="protein sequence ID" value="GFE05458.1"/>
    <property type="molecule type" value="Genomic_DNA"/>
</dbReference>
<organism evidence="2 4">
    <name type="scientific">Streptomyces caniferus</name>
    <dbReference type="NCBI Taxonomy" id="285557"/>
    <lineage>
        <taxon>Bacteria</taxon>
        <taxon>Bacillati</taxon>
        <taxon>Actinomycetota</taxon>
        <taxon>Actinomycetes</taxon>
        <taxon>Kitasatosporales</taxon>
        <taxon>Streptomycetaceae</taxon>
        <taxon>Streptomyces</taxon>
    </lineage>
</organism>
<evidence type="ECO:0000256" key="1">
    <source>
        <dbReference type="SAM" id="SignalP"/>
    </source>
</evidence>
<dbReference type="Proteomes" id="UP001432292">
    <property type="component" value="Chromosome"/>
</dbReference>
<dbReference type="RefSeq" id="WP_159471476.1">
    <property type="nucleotide sequence ID" value="NZ_BAAATH010000001.1"/>
</dbReference>
<feature type="chain" id="PRO_5024957946" evidence="1">
    <location>
        <begin position="28"/>
        <end position="139"/>
    </location>
</feature>
<keyword evidence="5" id="KW-1185">Reference proteome</keyword>
<dbReference type="AlphaFoldDB" id="A0A640S2Z1"/>
<proteinExistence type="predicted"/>
<dbReference type="OrthoDB" id="5023295at2"/>
<keyword evidence="1" id="KW-0732">Signal</keyword>